<evidence type="ECO:0000256" key="11">
    <source>
        <dbReference type="ARBA" id="ARBA00034617"/>
    </source>
</evidence>
<evidence type="ECO:0000256" key="1">
    <source>
        <dbReference type="ARBA" id="ARBA00022722"/>
    </source>
</evidence>
<organism evidence="17 18">
    <name type="scientific">Ilumatobacter fluminis</name>
    <dbReference type="NCBI Taxonomy" id="467091"/>
    <lineage>
        <taxon>Bacteria</taxon>
        <taxon>Bacillati</taxon>
        <taxon>Actinomycetota</taxon>
        <taxon>Acidimicrobiia</taxon>
        <taxon>Acidimicrobiales</taxon>
        <taxon>Ilumatobacteraceae</taxon>
        <taxon>Ilumatobacter</taxon>
    </lineage>
</organism>
<reference evidence="17 18" key="1">
    <citation type="submission" date="2019-03" db="EMBL/GenBank/DDBJ databases">
        <title>Sequencing the genomes of 1000 actinobacteria strains.</title>
        <authorList>
            <person name="Klenk H.-P."/>
        </authorList>
    </citation>
    <scope>NUCLEOTIDE SEQUENCE [LARGE SCALE GENOMIC DNA]</scope>
    <source>
        <strain evidence="17 18">DSM 18936</strain>
    </source>
</reference>
<dbReference type="Proteomes" id="UP000294558">
    <property type="component" value="Unassembled WGS sequence"/>
</dbReference>
<dbReference type="Gene3D" id="1.10.486.10">
    <property type="entry name" value="PCRA, domain 4"/>
    <property type="match status" value="1"/>
</dbReference>
<dbReference type="EC" id="5.6.2.4" evidence="12"/>
<keyword evidence="9" id="KW-0234">DNA repair</keyword>
<dbReference type="Gene3D" id="3.90.320.10">
    <property type="match status" value="1"/>
</dbReference>
<keyword evidence="2 14" id="KW-0547">Nucleotide-binding</keyword>
<dbReference type="InterPro" id="IPR014017">
    <property type="entry name" value="DNA_helicase_UvrD-like_C"/>
</dbReference>
<dbReference type="SUPFAM" id="SSF52540">
    <property type="entry name" value="P-loop containing nucleoside triphosphate hydrolases"/>
    <property type="match status" value="1"/>
</dbReference>
<dbReference type="Pfam" id="PF13361">
    <property type="entry name" value="UvrD_C"/>
    <property type="match status" value="1"/>
</dbReference>
<keyword evidence="7 14" id="KW-0067">ATP-binding</keyword>
<protein>
    <recommendedName>
        <fullName evidence="12">DNA 3'-5' helicase</fullName>
        <ecNumber evidence="12">5.6.2.4</ecNumber>
    </recommendedName>
</protein>
<keyword evidence="8" id="KW-0238">DNA-binding</keyword>
<keyword evidence="4 14" id="KW-0378">Hydrolase</keyword>
<proteinExistence type="predicted"/>
<evidence type="ECO:0000259" key="15">
    <source>
        <dbReference type="PROSITE" id="PS51198"/>
    </source>
</evidence>
<name>A0A4R7I489_9ACTN</name>
<evidence type="ECO:0000256" key="4">
    <source>
        <dbReference type="ARBA" id="ARBA00022801"/>
    </source>
</evidence>
<evidence type="ECO:0000256" key="12">
    <source>
        <dbReference type="ARBA" id="ARBA00034808"/>
    </source>
</evidence>
<comment type="catalytic activity">
    <reaction evidence="13">
        <text>ATP + H2O = ADP + phosphate + H(+)</text>
        <dbReference type="Rhea" id="RHEA:13065"/>
        <dbReference type="ChEBI" id="CHEBI:15377"/>
        <dbReference type="ChEBI" id="CHEBI:15378"/>
        <dbReference type="ChEBI" id="CHEBI:30616"/>
        <dbReference type="ChEBI" id="CHEBI:43474"/>
        <dbReference type="ChEBI" id="CHEBI:456216"/>
        <dbReference type="EC" id="5.6.2.4"/>
    </reaction>
</comment>
<dbReference type="GO" id="GO:0005829">
    <property type="term" value="C:cytosol"/>
    <property type="evidence" value="ECO:0007669"/>
    <property type="project" value="TreeGrafter"/>
</dbReference>
<dbReference type="InterPro" id="IPR000212">
    <property type="entry name" value="DNA_helicase_UvrD/REP"/>
</dbReference>
<dbReference type="PROSITE" id="PS51198">
    <property type="entry name" value="UVRD_HELICASE_ATP_BIND"/>
    <property type="match status" value="1"/>
</dbReference>
<dbReference type="InterPro" id="IPR011335">
    <property type="entry name" value="Restrct_endonuc-II-like"/>
</dbReference>
<evidence type="ECO:0000256" key="9">
    <source>
        <dbReference type="ARBA" id="ARBA00023204"/>
    </source>
</evidence>
<dbReference type="GO" id="GO:0004527">
    <property type="term" value="F:exonuclease activity"/>
    <property type="evidence" value="ECO:0007669"/>
    <property type="project" value="UniProtKB-KW"/>
</dbReference>
<dbReference type="OrthoDB" id="9810135at2"/>
<dbReference type="InterPro" id="IPR011604">
    <property type="entry name" value="PDDEXK-like_dom_sf"/>
</dbReference>
<dbReference type="EMBL" id="SOAU01000001">
    <property type="protein sequence ID" value="TDT17433.1"/>
    <property type="molecule type" value="Genomic_DNA"/>
</dbReference>
<evidence type="ECO:0000256" key="13">
    <source>
        <dbReference type="ARBA" id="ARBA00048988"/>
    </source>
</evidence>
<evidence type="ECO:0000313" key="17">
    <source>
        <dbReference type="EMBL" id="TDT17433.1"/>
    </source>
</evidence>
<dbReference type="Pfam" id="PF12705">
    <property type="entry name" value="PDDEXK_1"/>
    <property type="match status" value="1"/>
</dbReference>
<dbReference type="PANTHER" id="PTHR11070:SF23">
    <property type="entry name" value="RECBCD ENZYME SUBUNIT RECB"/>
    <property type="match status" value="1"/>
</dbReference>
<feature type="domain" description="UvrD-like helicase C-terminal" evidence="16">
    <location>
        <begin position="441"/>
        <end position="744"/>
    </location>
</feature>
<keyword evidence="3" id="KW-0227">DNA damage</keyword>
<dbReference type="PANTHER" id="PTHR11070">
    <property type="entry name" value="UVRD / RECB / PCRA DNA HELICASE FAMILY MEMBER"/>
    <property type="match status" value="1"/>
</dbReference>
<keyword evidence="1" id="KW-0540">Nuclease</keyword>
<dbReference type="Gene3D" id="3.40.50.300">
    <property type="entry name" value="P-loop containing nucleotide triphosphate hydrolases"/>
    <property type="match status" value="4"/>
</dbReference>
<evidence type="ECO:0000259" key="16">
    <source>
        <dbReference type="PROSITE" id="PS51217"/>
    </source>
</evidence>
<comment type="caution">
    <text evidence="17">The sequence shown here is derived from an EMBL/GenBank/DDBJ whole genome shotgun (WGS) entry which is preliminary data.</text>
</comment>
<dbReference type="GO" id="GO:0009338">
    <property type="term" value="C:exodeoxyribonuclease V complex"/>
    <property type="evidence" value="ECO:0007669"/>
    <property type="project" value="TreeGrafter"/>
</dbReference>
<dbReference type="GO" id="GO:0005524">
    <property type="term" value="F:ATP binding"/>
    <property type="evidence" value="ECO:0007669"/>
    <property type="project" value="UniProtKB-UniRule"/>
</dbReference>
<evidence type="ECO:0000256" key="6">
    <source>
        <dbReference type="ARBA" id="ARBA00022839"/>
    </source>
</evidence>
<dbReference type="InterPro" id="IPR014016">
    <property type="entry name" value="UvrD-like_ATP-bd"/>
</dbReference>
<dbReference type="PROSITE" id="PS51217">
    <property type="entry name" value="UVRD_HELICASE_CTER"/>
    <property type="match status" value="1"/>
</dbReference>
<accession>A0A4R7I489</accession>
<evidence type="ECO:0000256" key="14">
    <source>
        <dbReference type="PROSITE-ProRule" id="PRU00560"/>
    </source>
</evidence>
<evidence type="ECO:0000256" key="3">
    <source>
        <dbReference type="ARBA" id="ARBA00022763"/>
    </source>
</evidence>
<dbReference type="Pfam" id="PF00580">
    <property type="entry name" value="UvrD-helicase"/>
    <property type="match status" value="1"/>
</dbReference>
<evidence type="ECO:0000256" key="2">
    <source>
        <dbReference type="ARBA" id="ARBA00022741"/>
    </source>
</evidence>
<dbReference type="GO" id="GO:0043138">
    <property type="term" value="F:3'-5' DNA helicase activity"/>
    <property type="evidence" value="ECO:0007669"/>
    <property type="project" value="UniProtKB-EC"/>
</dbReference>
<evidence type="ECO:0000256" key="7">
    <source>
        <dbReference type="ARBA" id="ARBA00022840"/>
    </source>
</evidence>
<feature type="domain" description="UvrD-like helicase ATP-binding" evidence="15">
    <location>
        <begin position="4"/>
        <end position="440"/>
    </location>
</feature>
<comment type="catalytic activity">
    <reaction evidence="11">
        <text>Couples ATP hydrolysis with the unwinding of duplex DNA by translocating in the 3'-5' direction.</text>
        <dbReference type="EC" id="5.6.2.4"/>
    </reaction>
</comment>
<keyword evidence="18" id="KW-1185">Reference proteome</keyword>
<evidence type="ECO:0000256" key="5">
    <source>
        <dbReference type="ARBA" id="ARBA00022806"/>
    </source>
</evidence>
<sequence>MSAPIDQPARDRIATDLTANLFVEAGAGAGKTTSLVGRIVGLVRSGIDIGSIAAITFTEKAAAELRHRLRNELAAAGEHAAVAALDHAPIGTLHAFARRLLNDFPIAAELPPGFTVLDELESHLASEERWEALVDRLLDDAEPVEGVVAGGSELVELCQLDNFRLESGGRRLADSFHDNWDLVETRVDRSDPAPWQLDADPFFRRVLALCDTPVPDDDKQAGRLAELRSSATAGLEATRLGERVARLVQLEDRCEKVKRCGSKTTWKKAGLDPEGLDILRSDQLELAAEARDLLATVRERRRVVLGAVFGRWVLDAARERAAAGTLEFHDLLVLARRLVARHPDIRRALHERYTRILLDEFQDTDPIQLEIAVRLTAAPDDPAHDTDWRALRPLPGRLFIVGDPKQSIYRFRRADIAQYMQAADQVGADTEVLSANFRSSRPVLDWVNAVFGELITEQPDAQPAYQALTPGRRHFLEHGSVTVFGVDEHDDLGRSKADEIRRREAADAADAVATALVEGWQVTEGDQIRPCRPGDITVLLPARTSLPALESALDERGVPYRAENSSVVYATTEIRHLMLALRAAADPTDELALVAALRTPLYGCSDVELYEWKAAGGRWTVWWRPDDDTPAALVDHPVGEALQHLGSLARRASRMSPSDLLSALVDERRALDVALDRPDARDVWRRVRYVVDQARAWSDAGGHGLRRYLAWVHLLASESRNADTILPEHDDDAVRIMTVHAAKGLEFPITVVSGMTTKPHATKSNAVVWHQDTWTISNTSTPDPVFEDFIPIDEQMSDAERRRLLYVACTRAVDHLVVSLHRYPDSKPGETAESGRLLVANGAADEAAGATALSPTSERFVLDRADAPELDWPGYDEWETERRRAIADARFRPSVSATYLAGEADTDPGLDKGAVDLDLPPWQRGRYGTAVGRAVHAVLQYADLRTGGDVDAEAAAQCAAEGIVGMDDTVADLARSAIAAPIVQRALELPHHRELFVAAPVGGRTVEGYLDLFVETPGGGIIVDYKTDQWPDDPDDAQRADRVARYRKQLAVYGVVVEQLLGAPVEAAMLVRCRPDGPAEEIVIDRWPEALDEARGLIAETV</sequence>
<dbReference type="GO" id="GO:0000725">
    <property type="term" value="P:recombinational repair"/>
    <property type="evidence" value="ECO:0007669"/>
    <property type="project" value="TreeGrafter"/>
</dbReference>
<evidence type="ECO:0000313" key="18">
    <source>
        <dbReference type="Proteomes" id="UP000294558"/>
    </source>
</evidence>
<dbReference type="GO" id="GO:0003677">
    <property type="term" value="F:DNA binding"/>
    <property type="evidence" value="ECO:0007669"/>
    <property type="project" value="UniProtKB-KW"/>
</dbReference>
<keyword evidence="5 14" id="KW-0347">Helicase</keyword>
<keyword evidence="10" id="KW-0413">Isomerase</keyword>
<dbReference type="SUPFAM" id="SSF52980">
    <property type="entry name" value="Restriction endonuclease-like"/>
    <property type="match status" value="1"/>
</dbReference>
<evidence type="ECO:0000256" key="10">
    <source>
        <dbReference type="ARBA" id="ARBA00023235"/>
    </source>
</evidence>
<dbReference type="InterPro" id="IPR038726">
    <property type="entry name" value="PDDEXK_AddAB-type"/>
</dbReference>
<evidence type="ECO:0000256" key="8">
    <source>
        <dbReference type="ARBA" id="ARBA00023125"/>
    </source>
</evidence>
<keyword evidence="6" id="KW-0269">Exonuclease</keyword>
<dbReference type="InterPro" id="IPR027417">
    <property type="entry name" value="P-loop_NTPase"/>
</dbReference>
<dbReference type="RefSeq" id="WP_133869724.1">
    <property type="nucleotide sequence ID" value="NZ_SOAU01000001.1"/>
</dbReference>
<dbReference type="AlphaFoldDB" id="A0A4R7I489"/>
<gene>
    <name evidence="17" type="ORF">BDK89_3042</name>
</gene>
<feature type="binding site" evidence="14">
    <location>
        <begin position="25"/>
        <end position="32"/>
    </location>
    <ligand>
        <name>ATP</name>
        <dbReference type="ChEBI" id="CHEBI:30616"/>
    </ligand>
</feature>